<proteinExistence type="predicted"/>
<protein>
    <submittedName>
        <fullName evidence="1">Uncharacterized protein</fullName>
    </submittedName>
</protein>
<dbReference type="Gene3D" id="3.80.10.10">
    <property type="entry name" value="Ribonuclease Inhibitor"/>
    <property type="match status" value="1"/>
</dbReference>
<dbReference type="EMBL" id="MU860015">
    <property type="protein sequence ID" value="KAK4241865.1"/>
    <property type="molecule type" value="Genomic_DNA"/>
</dbReference>
<reference evidence="1" key="2">
    <citation type="submission" date="2023-05" db="EMBL/GenBank/DDBJ databases">
        <authorList>
            <consortium name="Lawrence Berkeley National Laboratory"/>
            <person name="Steindorff A."/>
            <person name="Hensen N."/>
            <person name="Bonometti L."/>
            <person name="Westerberg I."/>
            <person name="Brannstrom I.O."/>
            <person name="Guillou S."/>
            <person name="Cros-Aarteil S."/>
            <person name="Calhoun S."/>
            <person name="Haridas S."/>
            <person name="Kuo A."/>
            <person name="Mondo S."/>
            <person name="Pangilinan J."/>
            <person name="Riley R."/>
            <person name="Labutti K."/>
            <person name="Andreopoulos B."/>
            <person name="Lipzen A."/>
            <person name="Chen C."/>
            <person name="Yanf M."/>
            <person name="Daum C."/>
            <person name="Ng V."/>
            <person name="Clum A."/>
            <person name="Ohm R."/>
            <person name="Martin F."/>
            <person name="Silar P."/>
            <person name="Natvig D."/>
            <person name="Lalanne C."/>
            <person name="Gautier V."/>
            <person name="Ament-Velasquez S.L."/>
            <person name="Kruys A."/>
            <person name="Hutchinson M.I."/>
            <person name="Powell A.J."/>
            <person name="Barry K."/>
            <person name="Miller A.N."/>
            <person name="Grigoriev I.V."/>
            <person name="Debuchy R."/>
            <person name="Gladieux P."/>
            <person name="Thoren M.H."/>
            <person name="Johannesson H."/>
        </authorList>
    </citation>
    <scope>NUCLEOTIDE SEQUENCE</scope>
    <source>
        <strain evidence="1">CBS 532.94</strain>
    </source>
</reference>
<evidence type="ECO:0000313" key="1">
    <source>
        <dbReference type="EMBL" id="KAK4241865.1"/>
    </source>
</evidence>
<accession>A0AAN7HH60</accession>
<gene>
    <name evidence="1" type="ORF">C8A03DRAFT_29895</name>
</gene>
<reference evidence="1" key="1">
    <citation type="journal article" date="2023" name="Mol. Phylogenet. Evol.">
        <title>Genome-scale phylogeny and comparative genomics of the fungal order Sordariales.</title>
        <authorList>
            <person name="Hensen N."/>
            <person name="Bonometti L."/>
            <person name="Westerberg I."/>
            <person name="Brannstrom I.O."/>
            <person name="Guillou S."/>
            <person name="Cros-Aarteil S."/>
            <person name="Calhoun S."/>
            <person name="Haridas S."/>
            <person name="Kuo A."/>
            <person name="Mondo S."/>
            <person name="Pangilinan J."/>
            <person name="Riley R."/>
            <person name="LaButti K."/>
            <person name="Andreopoulos B."/>
            <person name="Lipzen A."/>
            <person name="Chen C."/>
            <person name="Yan M."/>
            <person name="Daum C."/>
            <person name="Ng V."/>
            <person name="Clum A."/>
            <person name="Steindorff A."/>
            <person name="Ohm R.A."/>
            <person name="Martin F."/>
            <person name="Silar P."/>
            <person name="Natvig D.O."/>
            <person name="Lalanne C."/>
            <person name="Gautier V."/>
            <person name="Ament-Velasquez S.L."/>
            <person name="Kruys A."/>
            <person name="Hutchinson M.I."/>
            <person name="Powell A.J."/>
            <person name="Barry K."/>
            <person name="Miller A.N."/>
            <person name="Grigoriev I.V."/>
            <person name="Debuchy R."/>
            <person name="Gladieux P."/>
            <person name="Hiltunen Thoren M."/>
            <person name="Johannesson H."/>
        </authorList>
    </citation>
    <scope>NUCLEOTIDE SEQUENCE</scope>
    <source>
        <strain evidence="1">CBS 532.94</strain>
    </source>
</reference>
<dbReference type="Proteomes" id="UP001303760">
    <property type="component" value="Unassembled WGS sequence"/>
</dbReference>
<sequence>MTSTTHNALTAGGRTSLDLPTEIWCLVAQELAGEADFATLFHLALTSKGMAGTVLPFLYQACGRLPALDDPQCHLERSACFWRSLIASSLGGTLFEYCCWIKDLRLNRLRNFLVHLPARSALEYQFFRPPIEDFRVMREDSSTVQERIIANNTIVKEVATMVTRCILTWAERENKPAAITSVDAGQFGWPAPALPGWLSNFSRLTSLVLNSGSLLNVAVARAIRANCPAFRELKCGYCKGVVMDAKLADFFQALEPNTLETFATGGPNSLGRQAFRGLCLHSKSLKTLALLRLTLRGLWSLDELRPCHALESLRLETAWFARPPMGHHHRPLSRHVYEGMVQWLRHCTALREVDFEYVPMASSILGEILPWSDVRLKNLSLRLTEVDVRFFLALRGQEGLERLRIEFQDIYRSQFRPAFRRILFRKALCRCQKLRALETNERFELEDLDSITGSLPAVEDLALNCSLLDDKSINLFRRCTKLKSLDILGPSTVSPDALLGFLAEIGNHPEGQHDGLRVRLGSQLLPCEFTQDEETRVALLIRDRFRGGFVIEYWYDAEQYLVSLPIRWGLESWSF</sequence>
<organism evidence="1 2">
    <name type="scientific">Achaetomium macrosporum</name>
    <dbReference type="NCBI Taxonomy" id="79813"/>
    <lineage>
        <taxon>Eukaryota</taxon>
        <taxon>Fungi</taxon>
        <taxon>Dikarya</taxon>
        <taxon>Ascomycota</taxon>
        <taxon>Pezizomycotina</taxon>
        <taxon>Sordariomycetes</taxon>
        <taxon>Sordariomycetidae</taxon>
        <taxon>Sordariales</taxon>
        <taxon>Chaetomiaceae</taxon>
        <taxon>Achaetomium</taxon>
    </lineage>
</organism>
<dbReference type="AlphaFoldDB" id="A0AAN7HH60"/>
<evidence type="ECO:0000313" key="2">
    <source>
        <dbReference type="Proteomes" id="UP001303760"/>
    </source>
</evidence>
<dbReference type="SUPFAM" id="SSF52047">
    <property type="entry name" value="RNI-like"/>
    <property type="match status" value="1"/>
</dbReference>
<comment type="caution">
    <text evidence="1">The sequence shown here is derived from an EMBL/GenBank/DDBJ whole genome shotgun (WGS) entry which is preliminary data.</text>
</comment>
<dbReference type="InterPro" id="IPR032675">
    <property type="entry name" value="LRR_dom_sf"/>
</dbReference>
<name>A0AAN7HH60_9PEZI</name>
<keyword evidence="2" id="KW-1185">Reference proteome</keyword>